<dbReference type="AlphaFoldDB" id="A0A3S3QQK6"/>
<comment type="caution">
    <text evidence="14">Lacks conserved residue(s) required for the propagation of feature annotation.</text>
</comment>
<dbReference type="Proteomes" id="UP000285301">
    <property type="component" value="Unassembled WGS sequence"/>
</dbReference>
<keyword evidence="9 14" id="KW-0443">Lipid metabolism</keyword>
<dbReference type="InterPro" id="IPR007482">
    <property type="entry name" value="Tyr_Pase-like_PTPLA"/>
</dbReference>
<keyword evidence="7 14" id="KW-0276">Fatty acid metabolism</keyword>
<evidence type="ECO:0000313" key="16">
    <source>
        <dbReference type="Proteomes" id="UP000285301"/>
    </source>
</evidence>
<comment type="pathway">
    <text evidence="2 14">Lipid metabolism; fatty acid biosynthesis.</text>
</comment>
<dbReference type="PANTHER" id="PTHR11035">
    <property type="entry name" value="VERY-LONG-CHAIN (3R)-3-HYDROXYACYL-COA DEHYDRATASE"/>
    <property type="match status" value="1"/>
</dbReference>
<feature type="transmembrane region" description="Helical" evidence="14">
    <location>
        <begin position="131"/>
        <end position="151"/>
    </location>
</feature>
<evidence type="ECO:0000256" key="1">
    <source>
        <dbReference type="ARBA" id="ARBA00004141"/>
    </source>
</evidence>
<dbReference type="EMBL" id="NCKU01001335">
    <property type="protein sequence ID" value="RWS12402.1"/>
    <property type="molecule type" value="Genomic_DNA"/>
</dbReference>
<evidence type="ECO:0000256" key="10">
    <source>
        <dbReference type="ARBA" id="ARBA00023136"/>
    </source>
</evidence>
<dbReference type="STRING" id="1965070.A0A3S3QQK6"/>
<accession>A0A3S3QQK6</accession>
<dbReference type="GO" id="GO:0030148">
    <property type="term" value="P:sphingolipid biosynthetic process"/>
    <property type="evidence" value="ECO:0007669"/>
    <property type="project" value="TreeGrafter"/>
</dbReference>
<evidence type="ECO:0000256" key="7">
    <source>
        <dbReference type="ARBA" id="ARBA00022832"/>
    </source>
</evidence>
<keyword evidence="16" id="KW-1185">Reference proteome</keyword>
<comment type="similarity">
    <text evidence="3 14">Belongs to the very long-chain fatty acids dehydratase HACD family.</text>
</comment>
<proteinExistence type="inferred from homology"/>
<evidence type="ECO:0000256" key="14">
    <source>
        <dbReference type="RuleBase" id="RU363109"/>
    </source>
</evidence>
<dbReference type="GO" id="GO:0005789">
    <property type="term" value="C:endoplasmic reticulum membrane"/>
    <property type="evidence" value="ECO:0007669"/>
    <property type="project" value="UniProtKB-SubCell"/>
</dbReference>
<evidence type="ECO:0000256" key="6">
    <source>
        <dbReference type="ARBA" id="ARBA00022692"/>
    </source>
</evidence>
<dbReference type="UniPathway" id="UPA00094"/>
<feature type="transmembrane region" description="Helical" evidence="14">
    <location>
        <begin position="171"/>
        <end position="192"/>
    </location>
</feature>
<dbReference type="Pfam" id="PF04387">
    <property type="entry name" value="PTPLA"/>
    <property type="match status" value="1"/>
</dbReference>
<keyword evidence="12 14" id="KW-0456">Lyase</keyword>
<name>A0A3S3QQK6_9ACAR</name>
<keyword evidence="14" id="KW-0256">Endoplasmic reticulum</keyword>
<feature type="transmembrane region" description="Helical" evidence="14">
    <location>
        <begin position="106"/>
        <end position="124"/>
    </location>
</feature>
<evidence type="ECO:0000256" key="11">
    <source>
        <dbReference type="ARBA" id="ARBA00023160"/>
    </source>
</evidence>
<feature type="transmembrane region" description="Helical" evidence="14">
    <location>
        <begin position="30"/>
        <end position="49"/>
    </location>
</feature>
<keyword evidence="11 14" id="KW-0275">Fatty acid biosynthesis</keyword>
<comment type="catalytic activity">
    <reaction evidence="13 14">
        <text>a very-long-chain (3R)-3-hydroxyacyl-CoA = a very-long-chain (2E)-enoyl-CoA + H2O</text>
        <dbReference type="Rhea" id="RHEA:45812"/>
        <dbReference type="ChEBI" id="CHEBI:15377"/>
        <dbReference type="ChEBI" id="CHEBI:83728"/>
        <dbReference type="ChEBI" id="CHEBI:85440"/>
        <dbReference type="EC" id="4.2.1.134"/>
    </reaction>
</comment>
<evidence type="ECO:0000256" key="5">
    <source>
        <dbReference type="ARBA" id="ARBA00022516"/>
    </source>
</evidence>
<dbReference type="OrthoDB" id="46988at2759"/>
<comment type="subcellular location">
    <subcellularLocation>
        <location evidence="14">Endoplasmic reticulum membrane</location>
        <topology evidence="14">Multi-pass membrane protein</topology>
    </subcellularLocation>
    <subcellularLocation>
        <location evidence="1">Membrane</location>
        <topology evidence="1">Multi-pass membrane protein</topology>
    </subcellularLocation>
</comment>
<evidence type="ECO:0000256" key="13">
    <source>
        <dbReference type="ARBA" id="ARBA00036671"/>
    </source>
</evidence>
<comment type="caution">
    <text evidence="15">The sequence shown here is derived from an EMBL/GenBank/DDBJ whole genome shotgun (WGS) entry which is preliminary data.</text>
</comment>
<evidence type="ECO:0000256" key="3">
    <source>
        <dbReference type="ARBA" id="ARBA00007811"/>
    </source>
</evidence>
<evidence type="ECO:0000256" key="4">
    <source>
        <dbReference type="ARBA" id="ARBA00013122"/>
    </source>
</evidence>
<keyword evidence="8 14" id="KW-1133">Transmembrane helix</keyword>
<evidence type="ECO:0000256" key="2">
    <source>
        <dbReference type="ARBA" id="ARBA00005194"/>
    </source>
</evidence>
<dbReference type="GO" id="GO:0030497">
    <property type="term" value="P:fatty acid elongation"/>
    <property type="evidence" value="ECO:0007669"/>
    <property type="project" value="TreeGrafter"/>
</dbReference>
<evidence type="ECO:0000256" key="9">
    <source>
        <dbReference type="ARBA" id="ARBA00023098"/>
    </source>
</evidence>
<keyword evidence="6 14" id="KW-0812">Transmembrane</keyword>
<reference evidence="15 16" key="1">
    <citation type="journal article" date="2018" name="Gigascience">
        <title>Genomes of trombidid mites reveal novel predicted allergens and laterally-transferred genes associated with secondary metabolism.</title>
        <authorList>
            <person name="Dong X."/>
            <person name="Chaisiri K."/>
            <person name="Xia D."/>
            <person name="Armstrong S.D."/>
            <person name="Fang Y."/>
            <person name="Donnelly M.J."/>
            <person name="Kadowaki T."/>
            <person name="McGarry J.W."/>
            <person name="Darby A.C."/>
            <person name="Makepeace B.L."/>
        </authorList>
    </citation>
    <scope>NUCLEOTIDE SEQUENCE [LARGE SCALE GENOMIC DNA]</scope>
    <source>
        <strain evidence="15">UoL-WK</strain>
    </source>
</reference>
<evidence type="ECO:0000256" key="12">
    <source>
        <dbReference type="ARBA" id="ARBA00023239"/>
    </source>
</evidence>
<keyword evidence="10 14" id="KW-0472">Membrane</keyword>
<dbReference type="GO" id="GO:0042761">
    <property type="term" value="P:very long-chain fatty acid biosynthetic process"/>
    <property type="evidence" value="ECO:0007669"/>
    <property type="project" value="TreeGrafter"/>
</dbReference>
<evidence type="ECO:0000313" key="15">
    <source>
        <dbReference type="EMBL" id="RWS12402.1"/>
    </source>
</evidence>
<evidence type="ECO:0000256" key="8">
    <source>
        <dbReference type="ARBA" id="ARBA00022989"/>
    </source>
</evidence>
<dbReference type="GO" id="GO:0102158">
    <property type="term" value="F:very-long-chain (3R)-3-hydroxyacyl-CoA dehydratase activity"/>
    <property type="evidence" value="ECO:0007669"/>
    <property type="project" value="UniProtKB-EC"/>
</dbReference>
<organism evidence="15 16">
    <name type="scientific">Dinothrombium tinctorium</name>
    <dbReference type="NCBI Taxonomy" id="1965070"/>
    <lineage>
        <taxon>Eukaryota</taxon>
        <taxon>Metazoa</taxon>
        <taxon>Ecdysozoa</taxon>
        <taxon>Arthropoda</taxon>
        <taxon>Chelicerata</taxon>
        <taxon>Arachnida</taxon>
        <taxon>Acari</taxon>
        <taxon>Acariformes</taxon>
        <taxon>Trombidiformes</taxon>
        <taxon>Prostigmata</taxon>
        <taxon>Anystina</taxon>
        <taxon>Parasitengona</taxon>
        <taxon>Trombidioidea</taxon>
        <taxon>Trombidiidae</taxon>
        <taxon>Dinothrombium</taxon>
    </lineage>
</organism>
<sequence length="202" mass="23466">MTYAEMGEKGAEEIKMFTIYFVRNGTYVGVWPHIAVSLTLFQTLQFFEIVNSALGLVKSPLFTTAMQIVARNMVVWLVLNQVHESHTSIGLPMLFVTWSLAEISRFAYYALNLIGLNIYLVTWARYTFFIFNYPIGSLGEIFIIYASLPYIRKRKFLTIELPNPLNASFYFDYFLICSIFSSIYVVPTLYLHMLRQRKKALK</sequence>
<keyword evidence="5 14" id="KW-0444">Lipid biosynthesis</keyword>
<gene>
    <name evidence="15" type="ORF">B4U79_13401</name>
</gene>
<protein>
    <recommendedName>
        <fullName evidence="4 14">Very-long-chain (3R)-3-hydroxyacyl-CoA dehydratase</fullName>
        <ecNumber evidence="4 14">4.2.1.134</ecNumber>
    </recommendedName>
</protein>
<comment type="function">
    <text evidence="14">Catalyzes the third of the four reactions of the long-chain fatty acids elongation cycle. This endoplasmic reticulum-bound enzymatic process, allows the addition of two carbons to the chain of long- and very long-chain fatty acids/VLCFAs per cycle. This enzyme catalyzes the dehydration of the 3-hydroxyacyl-CoA intermediate into trans-2,3-enoyl-CoA, within each cycle of fatty acid elongation. Thereby, it participates to the production of VLCFAs of different chain lengths that are involved in multiple biological processes as precursors of membrane lipids and lipid mediators.</text>
</comment>
<dbReference type="PANTHER" id="PTHR11035:SF3">
    <property type="entry name" value="VERY-LONG-CHAIN (3R)-3-HYDROXYACYL-COA DEHYDRATASE"/>
    <property type="match status" value="1"/>
</dbReference>
<dbReference type="EC" id="4.2.1.134" evidence="4 14"/>